<evidence type="ECO:0000313" key="2">
    <source>
        <dbReference type="EMBL" id="QBX06668.1"/>
    </source>
</evidence>
<evidence type="ECO:0000256" key="1">
    <source>
        <dbReference type="SAM" id="MobiDB-lite"/>
    </source>
</evidence>
<proteinExistence type="predicted"/>
<protein>
    <submittedName>
        <fullName evidence="2">Uncharacterized protein</fullName>
    </submittedName>
</protein>
<gene>
    <name evidence="2" type="ORF">BcepSaruman_255</name>
</gene>
<evidence type="ECO:0000313" key="3">
    <source>
        <dbReference type="Proteomes" id="UP000296455"/>
    </source>
</evidence>
<reference evidence="2 3" key="1">
    <citation type="submission" date="2019-02" db="EMBL/GenBank/DDBJ databases">
        <title>Complete genome sequence of Burkholderia cenocepacia phage BcepSaruman.</title>
        <authorList>
            <person name="Park K."/>
            <person name="Liu M."/>
            <person name="Gill J."/>
        </authorList>
    </citation>
    <scope>NUCLEOTIDE SEQUENCE [LARGE SCALE GENOMIC DNA]</scope>
</reference>
<accession>A0A4D5ZHX4</accession>
<feature type="region of interest" description="Disordered" evidence="1">
    <location>
        <begin position="461"/>
        <end position="494"/>
    </location>
</feature>
<keyword evidence="3" id="KW-1185">Reference proteome</keyword>
<organism evidence="2 3">
    <name type="scientific">Burkholderia phage BcepSaruman</name>
    <dbReference type="NCBI Taxonomy" id="2530032"/>
    <lineage>
        <taxon>Viruses</taxon>
        <taxon>Duplodnaviria</taxon>
        <taxon>Heunggongvirae</taxon>
        <taxon>Uroviricota</taxon>
        <taxon>Caudoviricetes</taxon>
        <taxon>Sarumanvirus</taxon>
        <taxon>Sarumanvirus bcepsaruman</taxon>
    </lineage>
</organism>
<sequence length="627" mass="67638">MPQFSSDYERRKWQSLQNSAGASLTHIVQGRASMADVQKVTTALNGLNKLAADVFSRAVSTAEVQAKKFEAQYEQVRMDQAIDTLTSFEMALNEALKPLVPELMSNIQEALALELYEATDALQNNLGRKFDHLRELMPPKDLPTVNDVLAANELLVEEIGRVDDDKWGRREPVLIDKIADVFRGTLRDLADQINRERAAQRQAQGGSRHLSLEGPKGHATVEVPMVEESPIMSRVSGLLGAPSGATAASGPVGASGSHQTASTSIASGALAAANGQRTSITLSHSAENAIENAANHQTELYKRLFDFLSGRKGSQGSGDHDGVQGALDEEEKADIWWRSFRNWMGRDLGKSRKKSEKDDGPFKWLKWLKGLGPVLLSMVTNPELYRAMGELIEKYVTWDNVKTAFSAAWDFVAKEASDTIDWVMDKLHLKEVGEWLAKQGKGMAEKVGKFFGINENTGKIGNDMSGGGGENPDFDKSRTGDPYKNGGPPGAAAGVSMPVPVGKDGQPLPNARSEKGDTYVSKLMQSIGLNAGDSSTYQQALINNRSTLVTPAGLTGMRGTYSVPQNPAMMKPGVSIDPNAVGVIAESSEFTLPGAAKGTTQVGIDTFGFQAASSDSLLMMNTHFFTS</sequence>
<dbReference type="EMBL" id="MK552140">
    <property type="protein sequence ID" value="QBX06668.1"/>
    <property type="molecule type" value="Genomic_DNA"/>
</dbReference>
<dbReference type="Proteomes" id="UP000296455">
    <property type="component" value="Segment"/>
</dbReference>
<name>A0A4D5ZHX4_9CAUD</name>